<keyword evidence="5" id="KW-1185">Reference proteome</keyword>
<evidence type="ECO:0008006" key="6">
    <source>
        <dbReference type="Google" id="ProtNLM"/>
    </source>
</evidence>
<keyword evidence="1" id="KW-0732">Signal</keyword>
<accession>A0A8R1DR51</accession>
<evidence type="ECO:0000256" key="1">
    <source>
        <dbReference type="SAM" id="SignalP"/>
    </source>
</evidence>
<dbReference type="Pfam" id="PF00646">
    <property type="entry name" value="F-box"/>
    <property type="match status" value="1"/>
</dbReference>
<proteinExistence type="predicted"/>
<evidence type="ECO:0000313" key="4">
    <source>
        <dbReference type="EnsemblMetazoa" id="CJA09627c.1"/>
    </source>
</evidence>
<protein>
    <recommendedName>
        <fullName evidence="6">F-box domain-containing protein</fullName>
    </recommendedName>
</protein>
<dbReference type="Pfam" id="PF01827">
    <property type="entry name" value="FTH"/>
    <property type="match status" value="1"/>
</dbReference>
<feature type="chain" id="PRO_5035926301" description="F-box domain-containing protein" evidence="1">
    <location>
        <begin position="22"/>
        <end position="416"/>
    </location>
</feature>
<evidence type="ECO:0000313" key="5">
    <source>
        <dbReference type="Proteomes" id="UP000005237"/>
    </source>
</evidence>
<feature type="domain" description="DUF38" evidence="3">
    <location>
        <begin position="219"/>
        <end position="318"/>
    </location>
</feature>
<dbReference type="InterPro" id="IPR042317">
    <property type="entry name" value="She-1-like"/>
</dbReference>
<reference evidence="4" key="2">
    <citation type="submission" date="2022-06" db="UniProtKB">
        <authorList>
            <consortium name="EnsemblMetazoa"/>
        </authorList>
    </citation>
    <scope>IDENTIFICATION</scope>
    <source>
        <strain evidence="4">DF5081</strain>
    </source>
</reference>
<evidence type="ECO:0000259" key="3">
    <source>
        <dbReference type="Pfam" id="PF01827"/>
    </source>
</evidence>
<name>A0A8R1DR51_CAEJA</name>
<dbReference type="PANTHER" id="PTHR31006">
    <property type="entry name" value="F-BOX DOMAIN-CONTAINING PROTEIN-RELATED-RELATED"/>
    <property type="match status" value="1"/>
</dbReference>
<dbReference type="AlphaFoldDB" id="A0A8R1DR51"/>
<dbReference type="InterPro" id="IPR002900">
    <property type="entry name" value="DUF38/FTH_CAE_spp"/>
</dbReference>
<reference evidence="5" key="1">
    <citation type="submission" date="2010-08" db="EMBL/GenBank/DDBJ databases">
        <authorList>
            <consortium name="Caenorhabditis japonica Sequencing Consortium"/>
            <person name="Wilson R.K."/>
        </authorList>
    </citation>
    <scope>NUCLEOTIDE SEQUENCE [LARGE SCALE GENOMIC DNA]</scope>
    <source>
        <strain evidence="5">DF5081</strain>
    </source>
</reference>
<dbReference type="EnsemblMetazoa" id="CJA09627c.1">
    <property type="protein sequence ID" value="CJA09627c.1"/>
    <property type="gene ID" value="WBGene00128832"/>
</dbReference>
<organism evidence="4 5">
    <name type="scientific">Caenorhabditis japonica</name>
    <dbReference type="NCBI Taxonomy" id="281687"/>
    <lineage>
        <taxon>Eukaryota</taxon>
        <taxon>Metazoa</taxon>
        <taxon>Ecdysozoa</taxon>
        <taxon>Nematoda</taxon>
        <taxon>Chromadorea</taxon>
        <taxon>Rhabditida</taxon>
        <taxon>Rhabditina</taxon>
        <taxon>Rhabditomorpha</taxon>
        <taxon>Rhabditoidea</taxon>
        <taxon>Rhabditidae</taxon>
        <taxon>Peloderinae</taxon>
        <taxon>Caenorhabditis</taxon>
    </lineage>
</organism>
<feature type="domain" description="F-box" evidence="2">
    <location>
        <begin position="72"/>
        <end position="112"/>
    </location>
</feature>
<dbReference type="PANTHER" id="PTHR31006:SF9">
    <property type="entry name" value="F-BOX DOMAIN-CONTAINING PROTEIN"/>
    <property type="match status" value="1"/>
</dbReference>
<sequence>MKVYALLLLLLFFLFFTSIFGDLGLKLAKCQRKIVKISNAKCGDSNQCSNVVFLQLGMCQFNKPNEDSKFIWPNLPTKLKKHVVKRLDYVSRCRLRKCSTSDQELVDSCPMHWNGIYVSLTQASLHIRFSKVVTMEYFRKNNDRIEIKFIEGQSFCKKTREVVDSKLNHYNVGIADFLLMLKNQSTTCQEINFQNLESIDTEDQYRFIQSLLFHLSSMNSSWKIHSKKLYTSLVTTSSQLLDILSFFCPNTLKCITMKEYSFNAIETKALVNTGHWRNAECLDLQHENNISIAEFLHSKTFWTVVPKLEPSDAWAVIENYREKDGRPRGSTFYIRSISPLEIQNILNEYDVPVDNMPVESPWRKDSVLHTQKFPIAGSELVLVVMLMKFEITGKLCLLSNIEEDCYNYYTADPDLD</sequence>
<dbReference type="Proteomes" id="UP000005237">
    <property type="component" value="Unassembled WGS sequence"/>
</dbReference>
<dbReference type="InterPro" id="IPR001810">
    <property type="entry name" value="F-box_dom"/>
</dbReference>
<evidence type="ECO:0000259" key="2">
    <source>
        <dbReference type="Pfam" id="PF00646"/>
    </source>
</evidence>
<feature type="signal peptide" evidence="1">
    <location>
        <begin position="1"/>
        <end position="21"/>
    </location>
</feature>